<dbReference type="EMBL" id="LR798268">
    <property type="protein sequence ID" value="CAB5218983.1"/>
    <property type="molecule type" value="Genomic_DNA"/>
</dbReference>
<protein>
    <submittedName>
        <fullName evidence="3">Uncharacterized protein</fullName>
    </submittedName>
</protein>
<evidence type="ECO:0000313" key="3">
    <source>
        <dbReference type="EMBL" id="CAB5218983.1"/>
    </source>
</evidence>
<accession>A0A6J7WUS9</accession>
<reference evidence="3" key="1">
    <citation type="submission" date="2020-05" db="EMBL/GenBank/DDBJ databases">
        <authorList>
            <person name="Chiriac C."/>
            <person name="Salcher M."/>
            <person name="Ghai R."/>
            <person name="Kavagutti S V."/>
        </authorList>
    </citation>
    <scope>NUCLEOTIDE SEQUENCE</scope>
</reference>
<evidence type="ECO:0000313" key="1">
    <source>
        <dbReference type="EMBL" id="CAB4122055.1"/>
    </source>
</evidence>
<name>A0A6J7WUS9_9CAUD</name>
<gene>
    <name evidence="3" type="ORF">UFOVP220_21</name>
    <name evidence="1" type="ORF">UFOVP26_67</name>
    <name evidence="2" type="ORF">UFOVP44_30</name>
</gene>
<proteinExistence type="predicted"/>
<sequence>MMSDRFEECDYCQFNGEDEDVCEFCEDADQFEPASDDYSEGALFSKKIHLLKRVA</sequence>
<dbReference type="EMBL" id="LR796176">
    <property type="protein sequence ID" value="CAB4123664.1"/>
    <property type="molecule type" value="Genomic_DNA"/>
</dbReference>
<evidence type="ECO:0000313" key="2">
    <source>
        <dbReference type="EMBL" id="CAB4123664.1"/>
    </source>
</evidence>
<organism evidence="3">
    <name type="scientific">uncultured Caudovirales phage</name>
    <dbReference type="NCBI Taxonomy" id="2100421"/>
    <lineage>
        <taxon>Viruses</taxon>
        <taxon>Duplodnaviria</taxon>
        <taxon>Heunggongvirae</taxon>
        <taxon>Uroviricota</taxon>
        <taxon>Caudoviricetes</taxon>
        <taxon>Peduoviridae</taxon>
        <taxon>Maltschvirus</taxon>
        <taxon>Maltschvirus maltsch</taxon>
    </lineage>
</organism>
<dbReference type="EMBL" id="LR796152">
    <property type="protein sequence ID" value="CAB4122055.1"/>
    <property type="molecule type" value="Genomic_DNA"/>
</dbReference>